<feature type="region of interest" description="Disordered" evidence="1">
    <location>
        <begin position="143"/>
        <end position="203"/>
    </location>
</feature>
<feature type="region of interest" description="Disordered" evidence="1">
    <location>
        <begin position="560"/>
        <end position="596"/>
    </location>
</feature>
<dbReference type="SMART" id="SM01100">
    <property type="entry name" value="CRAL_TRIO_N"/>
    <property type="match status" value="1"/>
</dbReference>
<gene>
    <name evidence="4" type="ORF">ABVK25_000674</name>
</gene>
<dbReference type="Gene3D" id="3.40.525.10">
    <property type="entry name" value="CRAL-TRIO lipid binding domain"/>
    <property type="match status" value="1"/>
</dbReference>
<comment type="caution">
    <text evidence="4">The sequence shown here is derived from an EMBL/GenBank/DDBJ whole genome shotgun (WGS) entry which is preliminary data.</text>
</comment>
<dbReference type="SMART" id="SM00516">
    <property type="entry name" value="SEC14"/>
    <property type="match status" value="1"/>
</dbReference>
<keyword evidence="2" id="KW-1133">Transmembrane helix</keyword>
<proteinExistence type="predicted"/>
<accession>A0ABR4BNK3</accession>
<dbReference type="InterPro" id="IPR036865">
    <property type="entry name" value="CRAL-TRIO_dom_sf"/>
</dbReference>
<sequence length="596" mass="67392">MYSRIILRSTYLKPHKHPPILLRSSSLSILPGTAWKSSSYTPYQRSRGAVRIQSSVNFTAAVVVIATSLLAGSTYFYQHSRKRQPGESIESSEDDTNTEKYAIMAGAPLPGRPGNLTPEQEVKLQEMWTATLKVFGVPVLAEQTNGDGASTTRSGNLERAEKRSRAGTHGSEEKKKSRLSLFSRKNHDDPSGEDADGVLATDGEDKYGQTKEFYKVLDSQSPEDLRTAFWSMVKHDNPDALLLRFLRARKWNVQNALIMLIATMHWRRQEMHVDDDIMRRGEAGAAEDSKSPNGGVKREGHDFLAQMRLGKSFLHGTDREGRPMCFVRVRLHKQGEQTEPSLERYTVYTIETARLLLHSNIDTAAIVFDMTDFSMANMDYGPVKFMIKVFEANYPESLGVVLVHKSPWIFQSIWKIIKGWLDPVVASKIHFTKNTQELEEFIERKHIIKELGGDDPWDYHYIEATPDENKLFPDDATKQKLLDERAAVVKDYETTTQQWIKVPESRETLQQKRTKLAERLKSGYWELDPYLRAKSFYDRTGMINEGGRIQFYAPATSPAALNGTAPAQNEPIPTTNGAAPAQNEPIPAGHRDDDLD</sequence>
<feature type="compositionally biased region" description="Polar residues" evidence="1">
    <location>
        <begin position="143"/>
        <end position="155"/>
    </location>
</feature>
<dbReference type="InterPro" id="IPR001251">
    <property type="entry name" value="CRAL-TRIO_dom"/>
</dbReference>
<dbReference type="Pfam" id="PF00650">
    <property type="entry name" value="CRAL_TRIO"/>
    <property type="match status" value="1"/>
</dbReference>
<evidence type="ECO:0000313" key="4">
    <source>
        <dbReference type="EMBL" id="KAL2059381.1"/>
    </source>
</evidence>
<dbReference type="PANTHER" id="PTHR46590:SF1">
    <property type="entry name" value="PHOSPHATIDYLINOSITOL TRANSFER PROTEIN CSR1"/>
    <property type="match status" value="1"/>
</dbReference>
<evidence type="ECO:0000256" key="2">
    <source>
        <dbReference type="SAM" id="Phobius"/>
    </source>
</evidence>
<dbReference type="PANTHER" id="PTHR46590">
    <property type="entry name" value="PHOSPHATIDYLINOSITOL TRANSFER PROTEIN CSR1-RELATED"/>
    <property type="match status" value="1"/>
</dbReference>
<feature type="compositionally biased region" description="Polar residues" evidence="1">
    <location>
        <begin position="565"/>
        <end position="577"/>
    </location>
</feature>
<dbReference type="SUPFAM" id="SSF52087">
    <property type="entry name" value="CRAL/TRIO domain"/>
    <property type="match status" value="1"/>
</dbReference>
<feature type="domain" description="CRAL-TRIO" evidence="3">
    <location>
        <begin position="302"/>
        <end position="459"/>
    </location>
</feature>
<feature type="compositionally biased region" description="Basic and acidic residues" evidence="1">
    <location>
        <begin position="156"/>
        <end position="175"/>
    </location>
</feature>
<reference evidence="4 5" key="1">
    <citation type="submission" date="2024-09" db="EMBL/GenBank/DDBJ databases">
        <title>Rethinking Asexuality: The Enigmatic Case of Functional Sexual Genes in Lepraria (Stereocaulaceae).</title>
        <authorList>
            <person name="Doellman M."/>
            <person name="Sun Y."/>
            <person name="Barcenas-Pena A."/>
            <person name="Lumbsch H.T."/>
            <person name="Grewe F."/>
        </authorList>
    </citation>
    <scope>NUCLEOTIDE SEQUENCE [LARGE SCALE GENOMIC DNA]</scope>
    <source>
        <strain evidence="4 5">Grewe 0041</strain>
    </source>
</reference>
<dbReference type="Proteomes" id="UP001590951">
    <property type="component" value="Unassembled WGS sequence"/>
</dbReference>
<evidence type="ECO:0000256" key="1">
    <source>
        <dbReference type="SAM" id="MobiDB-lite"/>
    </source>
</evidence>
<dbReference type="SUPFAM" id="SSF46938">
    <property type="entry name" value="CRAL/TRIO N-terminal domain"/>
    <property type="match status" value="1"/>
</dbReference>
<protein>
    <recommendedName>
        <fullName evidence="3">CRAL-TRIO domain-containing protein</fullName>
    </recommendedName>
</protein>
<dbReference type="PROSITE" id="PS50191">
    <property type="entry name" value="CRAL_TRIO"/>
    <property type="match status" value="1"/>
</dbReference>
<evidence type="ECO:0000313" key="5">
    <source>
        <dbReference type="Proteomes" id="UP001590951"/>
    </source>
</evidence>
<dbReference type="InterPro" id="IPR036273">
    <property type="entry name" value="CRAL/TRIO_N_dom_sf"/>
</dbReference>
<dbReference type="InterPro" id="IPR052432">
    <property type="entry name" value="PITP/CRAL-TRIO"/>
</dbReference>
<feature type="transmembrane region" description="Helical" evidence="2">
    <location>
        <begin position="58"/>
        <end position="77"/>
    </location>
</feature>
<name>A0ABR4BNK3_9LECA</name>
<keyword evidence="5" id="KW-1185">Reference proteome</keyword>
<dbReference type="CDD" id="cd00170">
    <property type="entry name" value="SEC14"/>
    <property type="match status" value="1"/>
</dbReference>
<keyword evidence="2" id="KW-0472">Membrane</keyword>
<dbReference type="Pfam" id="PF03765">
    <property type="entry name" value="CRAL_TRIO_N"/>
    <property type="match status" value="1"/>
</dbReference>
<dbReference type="InterPro" id="IPR011074">
    <property type="entry name" value="CRAL/TRIO_N_dom"/>
</dbReference>
<keyword evidence="2" id="KW-0812">Transmembrane</keyword>
<organism evidence="4 5">
    <name type="scientific">Lepraria finkii</name>
    <dbReference type="NCBI Taxonomy" id="1340010"/>
    <lineage>
        <taxon>Eukaryota</taxon>
        <taxon>Fungi</taxon>
        <taxon>Dikarya</taxon>
        <taxon>Ascomycota</taxon>
        <taxon>Pezizomycotina</taxon>
        <taxon>Lecanoromycetes</taxon>
        <taxon>OSLEUM clade</taxon>
        <taxon>Lecanoromycetidae</taxon>
        <taxon>Lecanorales</taxon>
        <taxon>Lecanorineae</taxon>
        <taxon>Stereocaulaceae</taxon>
        <taxon>Lepraria</taxon>
    </lineage>
</organism>
<evidence type="ECO:0000259" key="3">
    <source>
        <dbReference type="PROSITE" id="PS50191"/>
    </source>
</evidence>
<dbReference type="EMBL" id="JBHFEH010000001">
    <property type="protein sequence ID" value="KAL2059381.1"/>
    <property type="molecule type" value="Genomic_DNA"/>
</dbReference>